<evidence type="ECO:0000313" key="9">
    <source>
        <dbReference type="Proteomes" id="UP001589867"/>
    </source>
</evidence>
<dbReference type="SMART" id="SM00382">
    <property type="entry name" value="AAA"/>
    <property type="match status" value="1"/>
</dbReference>
<keyword evidence="5" id="KW-0029">Amino-acid transport</keyword>
<keyword evidence="2" id="KW-0813">Transport</keyword>
<evidence type="ECO:0000256" key="3">
    <source>
        <dbReference type="ARBA" id="ARBA00022741"/>
    </source>
</evidence>
<accession>A0ABV6MAL6</accession>
<feature type="domain" description="ABC transporter" evidence="7">
    <location>
        <begin position="5"/>
        <end position="265"/>
    </location>
</feature>
<keyword evidence="3" id="KW-0547">Nucleotide-binding</keyword>
<dbReference type="EMBL" id="JBHLUH010000061">
    <property type="protein sequence ID" value="MFC0531750.1"/>
    <property type="molecule type" value="Genomic_DNA"/>
</dbReference>
<dbReference type="SUPFAM" id="SSF52540">
    <property type="entry name" value="P-loop containing nucleoside triphosphate hydrolases"/>
    <property type="match status" value="1"/>
</dbReference>
<evidence type="ECO:0000256" key="1">
    <source>
        <dbReference type="ARBA" id="ARBA00005417"/>
    </source>
</evidence>
<keyword evidence="4 8" id="KW-0067">ATP-binding</keyword>
<evidence type="ECO:0000259" key="7">
    <source>
        <dbReference type="PROSITE" id="PS50893"/>
    </source>
</evidence>
<comment type="similarity">
    <text evidence="1">Belongs to the ABC transporter superfamily.</text>
</comment>
<evidence type="ECO:0000256" key="4">
    <source>
        <dbReference type="ARBA" id="ARBA00022840"/>
    </source>
</evidence>
<comment type="caution">
    <text evidence="8">The sequence shown here is derived from an EMBL/GenBank/DDBJ whole genome shotgun (WGS) entry which is preliminary data.</text>
</comment>
<protein>
    <submittedName>
        <fullName evidence="8">ABC transporter ATP-binding protein</fullName>
    </submittedName>
</protein>
<dbReference type="InterPro" id="IPR052156">
    <property type="entry name" value="BCAA_Transport_ATP-bd_LivF"/>
</dbReference>
<proteinExistence type="inferred from homology"/>
<feature type="region of interest" description="Disordered" evidence="6">
    <location>
        <begin position="116"/>
        <end position="139"/>
    </location>
</feature>
<dbReference type="PANTHER" id="PTHR43820:SF2">
    <property type="entry name" value="ABC TRANSPORTER ATP-BINDING PROTEIN"/>
    <property type="match status" value="1"/>
</dbReference>
<dbReference type="PROSITE" id="PS00211">
    <property type="entry name" value="ABC_TRANSPORTER_1"/>
    <property type="match status" value="1"/>
</dbReference>
<sequence length="273" mass="29807">MSPLLDVRGLRAGYDGSVVLQGIDVAIDEGTVLAVLGRNGVGKSTLVMSVMGLVRAYDGSVRFAGQDLTGARTDVIANAGIALVPQGRRVLAPLTVEENLRIAIRRKRLRAGKIRAEERGDEAGSRRLPEAASERDQHSVGPWTLERVYELLPRLRERRGNRGNQLSGGEQQMLAIGRALLTNPRLLLLDEPSDGLSPMVVRQVADVIRTLRADGITVLLVEQNVRLALDLADDVAVMVKGEIAWRTGPEEFRRDRDRVRALMSVAGAKDREA</sequence>
<evidence type="ECO:0000256" key="5">
    <source>
        <dbReference type="ARBA" id="ARBA00022970"/>
    </source>
</evidence>
<dbReference type="RefSeq" id="WP_377256728.1">
    <property type="nucleotide sequence ID" value="NZ_JBHLUH010000061.1"/>
</dbReference>
<name>A0ABV6MAL6_9ACTN</name>
<dbReference type="GO" id="GO:0005524">
    <property type="term" value="F:ATP binding"/>
    <property type="evidence" value="ECO:0007669"/>
    <property type="project" value="UniProtKB-KW"/>
</dbReference>
<feature type="compositionally biased region" description="Basic and acidic residues" evidence="6">
    <location>
        <begin position="116"/>
        <end position="138"/>
    </location>
</feature>
<dbReference type="InterPro" id="IPR003439">
    <property type="entry name" value="ABC_transporter-like_ATP-bd"/>
</dbReference>
<organism evidence="8 9">
    <name type="scientific">Phytohabitans kaempferiae</name>
    <dbReference type="NCBI Taxonomy" id="1620943"/>
    <lineage>
        <taxon>Bacteria</taxon>
        <taxon>Bacillati</taxon>
        <taxon>Actinomycetota</taxon>
        <taxon>Actinomycetes</taxon>
        <taxon>Micromonosporales</taxon>
        <taxon>Micromonosporaceae</taxon>
    </lineage>
</organism>
<dbReference type="InterPro" id="IPR027417">
    <property type="entry name" value="P-loop_NTPase"/>
</dbReference>
<dbReference type="InterPro" id="IPR003593">
    <property type="entry name" value="AAA+_ATPase"/>
</dbReference>
<evidence type="ECO:0000256" key="6">
    <source>
        <dbReference type="SAM" id="MobiDB-lite"/>
    </source>
</evidence>
<gene>
    <name evidence="8" type="ORF">ACFFIA_29295</name>
</gene>
<dbReference type="Pfam" id="PF00005">
    <property type="entry name" value="ABC_tran"/>
    <property type="match status" value="1"/>
</dbReference>
<evidence type="ECO:0000313" key="8">
    <source>
        <dbReference type="EMBL" id="MFC0531750.1"/>
    </source>
</evidence>
<dbReference type="InterPro" id="IPR017871">
    <property type="entry name" value="ABC_transporter-like_CS"/>
</dbReference>
<dbReference type="Gene3D" id="3.40.50.300">
    <property type="entry name" value="P-loop containing nucleotide triphosphate hydrolases"/>
    <property type="match status" value="1"/>
</dbReference>
<reference evidence="8 9" key="1">
    <citation type="submission" date="2024-09" db="EMBL/GenBank/DDBJ databases">
        <authorList>
            <person name="Sun Q."/>
            <person name="Mori K."/>
        </authorList>
    </citation>
    <scope>NUCLEOTIDE SEQUENCE [LARGE SCALE GENOMIC DNA]</scope>
    <source>
        <strain evidence="8 9">TBRC 3947</strain>
    </source>
</reference>
<dbReference type="CDD" id="cd03224">
    <property type="entry name" value="ABC_TM1139_LivF_branched"/>
    <property type="match status" value="1"/>
</dbReference>
<evidence type="ECO:0000256" key="2">
    <source>
        <dbReference type="ARBA" id="ARBA00022448"/>
    </source>
</evidence>
<dbReference type="PANTHER" id="PTHR43820">
    <property type="entry name" value="HIGH-AFFINITY BRANCHED-CHAIN AMINO ACID TRANSPORT ATP-BINDING PROTEIN LIVF"/>
    <property type="match status" value="1"/>
</dbReference>
<keyword evidence="9" id="KW-1185">Reference proteome</keyword>
<dbReference type="PROSITE" id="PS50893">
    <property type="entry name" value="ABC_TRANSPORTER_2"/>
    <property type="match status" value="1"/>
</dbReference>
<dbReference type="Proteomes" id="UP001589867">
    <property type="component" value="Unassembled WGS sequence"/>
</dbReference>